<dbReference type="RefSeq" id="WP_258854593.1">
    <property type="nucleotide sequence ID" value="NZ_JANUGV010000001.1"/>
</dbReference>
<dbReference type="InterPro" id="IPR039498">
    <property type="entry name" value="NTP_transf_5"/>
</dbReference>
<gene>
    <name evidence="1" type="ORF">NX773_01260</name>
</gene>
<comment type="caution">
    <text evidence="1">The sequence shown here is derived from an EMBL/GenBank/DDBJ whole genome shotgun (WGS) entry which is preliminary data.</text>
</comment>
<organism evidence="1 2">
    <name type="scientific">Massilia solisilvae</name>
    <dbReference type="NCBI Taxonomy" id="1811225"/>
    <lineage>
        <taxon>Bacteria</taxon>
        <taxon>Pseudomonadati</taxon>
        <taxon>Pseudomonadota</taxon>
        <taxon>Betaproteobacteria</taxon>
        <taxon>Burkholderiales</taxon>
        <taxon>Oxalobacteraceae</taxon>
        <taxon>Telluria group</taxon>
        <taxon>Massilia</taxon>
    </lineage>
</organism>
<evidence type="ECO:0000313" key="1">
    <source>
        <dbReference type="EMBL" id="MCS0606792.1"/>
    </source>
</evidence>
<proteinExistence type="predicted"/>
<dbReference type="EMBL" id="JANUGV010000001">
    <property type="protein sequence ID" value="MCS0606792.1"/>
    <property type="molecule type" value="Genomic_DNA"/>
</dbReference>
<dbReference type="Proteomes" id="UP001205861">
    <property type="component" value="Unassembled WGS sequence"/>
</dbReference>
<dbReference type="Pfam" id="PF14907">
    <property type="entry name" value="NTP_transf_5"/>
    <property type="match status" value="1"/>
</dbReference>
<name>A0ABT2BE34_9BURK</name>
<keyword evidence="2" id="KW-1185">Reference proteome</keyword>
<protein>
    <submittedName>
        <fullName evidence="1">Nucleotidyltransferase family protein</fullName>
    </submittedName>
</protein>
<sequence>MISQPFQLQSLLLDLLSPVRPIDLALLRSLDQRDWSSLLEMTRQHRVGALLHWQAKRRKLPLPVAVLEQLARVAKQQAMRSLVLQRQLMLISRMLRQAGIPFAALKGSYLALLAYTEPQLRPLRDIDILVPRAQALRAYEILLDNGLTRHPAYQGDPATALETVKHLPALRTASGRISVELHARLFEPELLKDGQPDPADTDQFWDRCIAVPVAGDTITFESPTDLLLHLIVHAVLDHKFNNGPLLLSDLAFLMASQPIDWPLFWTLANEGDYTRGCILALKLVERYWGEQPIAWPPGEEQACATASAQWPVAAALMLQDVSNRRFFNFAGQMSAAPTGAQLAKLAWHKIFPPRSAIATEYSKRESAGLLWGWHMARWWRLATRTLPGYLRAARASSKSGELKQMQNLHAWLGEGR</sequence>
<evidence type="ECO:0000313" key="2">
    <source>
        <dbReference type="Proteomes" id="UP001205861"/>
    </source>
</evidence>
<reference evidence="1 2" key="1">
    <citation type="submission" date="2022-08" db="EMBL/GenBank/DDBJ databases">
        <title>Reclassification of Massilia species as members of the genera Telluria, Duganella, Pseudoduganella, Mokoshia gen. nov. and Zemynaea gen. nov. using orthogonal and non-orthogonal genome-based approaches.</title>
        <authorList>
            <person name="Bowman J.P."/>
        </authorList>
    </citation>
    <scope>NUCLEOTIDE SEQUENCE [LARGE SCALE GENOMIC DNA]</scope>
    <source>
        <strain evidence="1 2">JCM 31607</strain>
    </source>
</reference>
<accession>A0ABT2BE34</accession>